<evidence type="ECO:0000259" key="5">
    <source>
        <dbReference type="Pfam" id="PF08531"/>
    </source>
</evidence>
<dbReference type="PANTHER" id="PTHR33307">
    <property type="entry name" value="ALPHA-RHAMNOSIDASE (EUROFUNG)"/>
    <property type="match status" value="1"/>
</dbReference>
<evidence type="ECO:0000313" key="8">
    <source>
        <dbReference type="EMBL" id="RKE55421.1"/>
    </source>
</evidence>
<dbReference type="Pfam" id="PF05592">
    <property type="entry name" value="Bac_rhamnosid"/>
    <property type="match status" value="1"/>
</dbReference>
<evidence type="ECO:0000313" key="9">
    <source>
        <dbReference type="Proteomes" id="UP000286246"/>
    </source>
</evidence>
<comment type="catalytic activity">
    <reaction evidence="1">
        <text>Hydrolysis of terminal non-reducing alpha-L-rhamnose residues in alpha-L-rhamnosides.</text>
        <dbReference type="EC" id="3.2.1.40"/>
    </reaction>
</comment>
<dbReference type="InterPro" id="IPR008902">
    <property type="entry name" value="Rhamnosid_concanavalin"/>
</dbReference>
<keyword evidence="3" id="KW-0378">Hydrolase</keyword>
<feature type="domain" description="Alpha-L-rhamnosidase C-terminal" evidence="7">
    <location>
        <begin position="827"/>
        <end position="895"/>
    </location>
</feature>
<dbReference type="InterPro" id="IPR016007">
    <property type="entry name" value="Alpha_rhamnosid"/>
</dbReference>
<evidence type="ECO:0000256" key="3">
    <source>
        <dbReference type="ARBA" id="ARBA00022801"/>
    </source>
</evidence>
<dbReference type="EC" id="3.2.1.40" evidence="2"/>
<dbReference type="EMBL" id="RAPY01000001">
    <property type="protein sequence ID" value="RKE55421.1"/>
    <property type="molecule type" value="Genomic_DNA"/>
</dbReference>
<sequence>MNMHIQKVFYSIFLCFFYGQVMQAAEKSGASIVPAQLTCEYRTNPLGIDQRQPRLGWLPQATNGNAYGQRQRAYRILVATDSAALVRKKGECWDSGWIQSSDTQHILYQGKPLTSDRVYFWCVAVQDEQGKISAYSPIAKWTSALFDEKDWTSSWIGTGDTYDPKMKDCNLDDPWFRKTITLKETVADARIYVASIGFHELYVNGKKIGNPILTPAVTDHSKRARYVSYDIAAYLHRGQNTIAFWLGTGWSIYAPYATADKPRSPLLRAQAALYDTRGKQLALITTDKSWKTHPSPNKLLGNWSPNNFGGELFDANKDIPHWNLTDFSDKSWQHAKEFQPKLALSAQAVEDNVLFQEIRPVGIASLPNGDYRVDMGVNFAGWTEIEVKGSPGKRIDFHYSERAQEEMTFKNRSAYIIGPTGQGTFRNRFNYSSGRWITIRGAKEKPELSAIKGWAMRTGFAPVTEFSCSDSLQNWIYDRILWTYSNLSLGGMIVDCPQRERMGYGGDAHATSETGMANFNMAAFYEKWMQDWRDVQGTESMVGDMNDPSWARKNETSGRIFNNGILPHTAPTYWGGGGPAWGGIVVMLPWSHYQHYGDLHILKDNFNLIKTWIAYINTHVHDHILQPYGGTWDFLGDWLWPNATAEGMNNNKAENICFNNLYRVYNLRTAVRIALAIGEKEQAQEWRKQADLATDAINRLFYNSKTQLYADGSMANQALALLSDVAKADDRGKILEQLTQNILVKHQGHIHAGITGGALLFKYLRSVGRHDLLYSMLKQETYPSWGYMKANGATTIWEMWEKDLPGHSLLHSSFLYPGAWYIDGLAGIKPLRPGYRSFVIQVPRSQDVPISWVKTAFRAPNGLIKIHWQREAGRLQLETVVPPNTVATLKVPKEDLIQLLPDEKRIRRLATEENYLVFELQPGVYHF</sequence>
<comment type="caution">
    <text evidence="8">The sequence shown here is derived from an EMBL/GenBank/DDBJ whole genome shotgun (WGS) entry which is preliminary data.</text>
</comment>
<dbReference type="AlphaFoldDB" id="A0A420BFC9"/>
<dbReference type="PANTHER" id="PTHR33307:SF6">
    <property type="entry name" value="ALPHA-RHAMNOSIDASE (EUROFUNG)-RELATED"/>
    <property type="match status" value="1"/>
</dbReference>
<dbReference type="Pfam" id="PF17389">
    <property type="entry name" value="Bac_rhamnosid6H"/>
    <property type="match status" value="1"/>
</dbReference>
<dbReference type="InterPro" id="IPR035396">
    <property type="entry name" value="Bac_rhamnosid6H"/>
</dbReference>
<keyword evidence="9" id="KW-1185">Reference proteome</keyword>
<dbReference type="InterPro" id="IPR012341">
    <property type="entry name" value="6hp_glycosidase-like_sf"/>
</dbReference>
<feature type="domain" description="Alpha-L-rhamnosidase six-hairpin glycosidase" evidence="6">
    <location>
        <begin position="464"/>
        <end position="820"/>
    </location>
</feature>
<dbReference type="InterPro" id="IPR035398">
    <property type="entry name" value="Bac_rhamnosid_C"/>
</dbReference>
<gene>
    <name evidence="8" type="ORF">DFQ12_0253</name>
</gene>
<feature type="domain" description="Bacterial alpha-L-rhamnosidase N-terminal" evidence="5">
    <location>
        <begin position="185"/>
        <end position="348"/>
    </location>
</feature>
<evidence type="ECO:0000259" key="7">
    <source>
        <dbReference type="Pfam" id="PF17390"/>
    </source>
</evidence>
<feature type="domain" description="Alpha-L-rhamnosidase concanavalin-like" evidence="4">
    <location>
        <begin position="366"/>
        <end position="456"/>
    </location>
</feature>
<reference evidence="8 9" key="1">
    <citation type="submission" date="2018-09" db="EMBL/GenBank/DDBJ databases">
        <title>Genomic Encyclopedia of Type Strains, Phase III (KMG-III): the genomes of soil and plant-associated and newly described type strains.</title>
        <authorList>
            <person name="Whitman W."/>
        </authorList>
    </citation>
    <scope>NUCLEOTIDE SEQUENCE [LARGE SCALE GENOMIC DNA]</scope>
    <source>
        <strain evidence="8 9">CECT 7938</strain>
    </source>
</reference>
<proteinExistence type="predicted"/>
<dbReference type="InterPro" id="IPR008928">
    <property type="entry name" value="6-hairpin_glycosidase_sf"/>
</dbReference>
<dbReference type="SUPFAM" id="SSF48208">
    <property type="entry name" value="Six-hairpin glycosidases"/>
    <property type="match status" value="1"/>
</dbReference>
<dbReference type="Pfam" id="PF17390">
    <property type="entry name" value="Bac_rhamnosid_C"/>
    <property type="match status" value="1"/>
</dbReference>
<evidence type="ECO:0000256" key="2">
    <source>
        <dbReference type="ARBA" id="ARBA00012652"/>
    </source>
</evidence>
<protein>
    <recommendedName>
        <fullName evidence="2">alpha-L-rhamnosidase</fullName>
        <ecNumber evidence="2">3.2.1.40</ecNumber>
    </recommendedName>
</protein>
<dbReference type="Gene3D" id="2.60.120.260">
    <property type="entry name" value="Galactose-binding domain-like"/>
    <property type="match status" value="2"/>
</dbReference>
<dbReference type="Gene3D" id="2.60.40.10">
    <property type="entry name" value="Immunoglobulins"/>
    <property type="match status" value="1"/>
</dbReference>
<dbReference type="Gene3D" id="1.50.10.10">
    <property type="match status" value="1"/>
</dbReference>
<dbReference type="PIRSF" id="PIRSF010631">
    <property type="entry name" value="A-rhamnsds"/>
    <property type="match status" value="1"/>
</dbReference>
<evidence type="ECO:0000256" key="1">
    <source>
        <dbReference type="ARBA" id="ARBA00001445"/>
    </source>
</evidence>
<dbReference type="Pfam" id="PF08531">
    <property type="entry name" value="Bac_rhamnosid_N"/>
    <property type="match status" value="1"/>
</dbReference>
<dbReference type="GO" id="GO:0005975">
    <property type="term" value="P:carbohydrate metabolic process"/>
    <property type="evidence" value="ECO:0007669"/>
    <property type="project" value="InterPro"/>
</dbReference>
<dbReference type="InterPro" id="IPR013783">
    <property type="entry name" value="Ig-like_fold"/>
</dbReference>
<dbReference type="RefSeq" id="WP_244211651.1">
    <property type="nucleotide sequence ID" value="NZ_RAPY01000001.1"/>
</dbReference>
<accession>A0A420BFC9</accession>
<dbReference type="Gene3D" id="2.60.420.10">
    <property type="entry name" value="Maltose phosphorylase, domain 3"/>
    <property type="match status" value="1"/>
</dbReference>
<dbReference type="InterPro" id="IPR013737">
    <property type="entry name" value="Bac_rhamnosid_N"/>
</dbReference>
<organism evidence="8 9">
    <name type="scientific">Sphingobacterium detergens</name>
    <dbReference type="NCBI Taxonomy" id="1145106"/>
    <lineage>
        <taxon>Bacteria</taxon>
        <taxon>Pseudomonadati</taxon>
        <taxon>Bacteroidota</taxon>
        <taxon>Sphingobacteriia</taxon>
        <taxon>Sphingobacteriales</taxon>
        <taxon>Sphingobacteriaceae</taxon>
        <taxon>Sphingobacterium</taxon>
    </lineage>
</organism>
<dbReference type="Pfam" id="PF25788">
    <property type="entry name" value="Ig_Rha78A_N"/>
    <property type="match status" value="1"/>
</dbReference>
<evidence type="ECO:0000259" key="6">
    <source>
        <dbReference type="Pfam" id="PF17389"/>
    </source>
</evidence>
<evidence type="ECO:0000259" key="4">
    <source>
        <dbReference type="Pfam" id="PF05592"/>
    </source>
</evidence>
<name>A0A420BFC9_SPHD1</name>
<dbReference type="Proteomes" id="UP000286246">
    <property type="component" value="Unassembled WGS sequence"/>
</dbReference>
<dbReference type="GO" id="GO:0030596">
    <property type="term" value="F:alpha-L-rhamnosidase activity"/>
    <property type="evidence" value="ECO:0007669"/>
    <property type="project" value="UniProtKB-EC"/>
</dbReference>